<evidence type="ECO:0000313" key="4">
    <source>
        <dbReference type="EMBL" id="PUE59012.1"/>
    </source>
</evidence>
<organism evidence="4 5">
    <name type="scientific">Limnohabitans curvus</name>
    <dbReference type="NCBI Taxonomy" id="323423"/>
    <lineage>
        <taxon>Bacteria</taxon>
        <taxon>Pseudomonadati</taxon>
        <taxon>Pseudomonadota</taxon>
        <taxon>Betaproteobacteria</taxon>
        <taxon>Burkholderiales</taxon>
        <taxon>Comamonadaceae</taxon>
        <taxon>Limnohabitans</taxon>
    </lineage>
</organism>
<dbReference type="Gene3D" id="3.40.718.10">
    <property type="entry name" value="Isopropylmalate Dehydrogenase"/>
    <property type="match status" value="1"/>
</dbReference>
<keyword evidence="3" id="KW-0520">NAD</keyword>
<sequence length="354" mass="37310">MSTAEHFKPMVITLGDAAGIGPEIIVKAFRDAPEQLQGCVVVGDLAVMQRAALLLAQCEYHEPQMHMQLVNDLREAAQIKVPFTIPVLQVTQPLAADQLPAWGQISATAGKLAADCVVWAAQAALRGDVSAVVTAPLHKEALFAAGVPFPGHTEMLQACAAAHAGVGVDDMPVRMMLANPELKTVLVSIHVSLRQAIDAVTVDNILQTLRITHTAELAATGRAPHMAVAGLNPHAGEGGLMGREELDIIIPALQQARAEGMHVSGPFAPDTVFMRARAKNGQPSEFDVVVAMYHDQGLIPVKYLGVEQGVNVTLGLPLVRTSPDHGTAFDLAGTGKADASSLLAAVAMARAMRR</sequence>
<proteinExistence type="predicted"/>
<keyword evidence="2" id="KW-0560">Oxidoreductase</keyword>
<dbReference type="AlphaFoldDB" id="A0A315ESY9"/>
<evidence type="ECO:0000256" key="1">
    <source>
        <dbReference type="ARBA" id="ARBA00022723"/>
    </source>
</evidence>
<accession>A0A315ESY9</accession>
<dbReference type="PANTHER" id="PTHR30004">
    <property type="entry name" value="4-HYDROXYTHREONINE-4-PHOSPHATE DEHYDROGENASE"/>
    <property type="match status" value="1"/>
</dbReference>
<dbReference type="GO" id="GO:0016491">
    <property type="term" value="F:oxidoreductase activity"/>
    <property type="evidence" value="ECO:0007669"/>
    <property type="project" value="UniProtKB-KW"/>
</dbReference>
<reference evidence="4 5" key="1">
    <citation type="submission" date="2017-04" db="EMBL/GenBank/DDBJ databases">
        <title>Unexpected and diverse lifestyles within the genus Limnohabitans.</title>
        <authorList>
            <person name="Kasalicky V."/>
            <person name="Mehrshad M."/>
            <person name="Andrei S.-A."/>
            <person name="Salcher M."/>
            <person name="Kratochvilova H."/>
            <person name="Simek K."/>
            <person name="Ghai R."/>
        </authorList>
    </citation>
    <scope>NUCLEOTIDE SEQUENCE [LARGE SCALE GENOMIC DNA]</scope>
    <source>
        <strain evidence="4 5">MWH-C5</strain>
    </source>
</reference>
<dbReference type="NCBIfam" id="TIGR00557">
    <property type="entry name" value="pdxA"/>
    <property type="match status" value="1"/>
</dbReference>
<dbReference type="Proteomes" id="UP000251341">
    <property type="component" value="Unassembled WGS sequence"/>
</dbReference>
<dbReference type="PANTHER" id="PTHR30004:SF6">
    <property type="entry name" value="D-THREONATE 4-PHOSPHATE DEHYDROGENASE"/>
    <property type="match status" value="1"/>
</dbReference>
<dbReference type="Pfam" id="PF04166">
    <property type="entry name" value="PdxA"/>
    <property type="match status" value="1"/>
</dbReference>
<evidence type="ECO:0000313" key="5">
    <source>
        <dbReference type="Proteomes" id="UP000251341"/>
    </source>
</evidence>
<evidence type="ECO:0000256" key="3">
    <source>
        <dbReference type="ARBA" id="ARBA00023027"/>
    </source>
</evidence>
<dbReference type="GO" id="GO:0051287">
    <property type="term" value="F:NAD binding"/>
    <property type="evidence" value="ECO:0007669"/>
    <property type="project" value="InterPro"/>
</dbReference>
<keyword evidence="1" id="KW-0479">Metal-binding</keyword>
<protein>
    <submittedName>
        <fullName evidence="4">4-hydroxythreonine-4-phosphate dehydrogenase PdxA</fullName>
    </submittedName>
</protein>
<comment type="caution">
    <text evidence="4">The sequence shown here is derived from an EMBL/GenBank/DDBJ whole genome shotgun (WGS) entry which is preliminary data.</text>
</comment>
<gene>
    <name evidence="4" type="ORF">B9Z44_05040</name>
</gene>
<keyword evidence="5" id="KW-1185">Reference proteome</keyword>
<name>A0A315ESY9_9BURK</name>
<dbReference type="GO" id="GO:0046872">
    <property type="term" value="F:metal ion binding"/>
    <property type="evidence" value="ECO:0007669"/>
    <property type="project" value="UniProtKB-KW"/>
</dbReference>
<evidence type="ECO:0000256" key="2">
    <source>
        <dbReference type="ARBA" id="ARBA00023002"/>
    </source>
</evidence>
<dbReference type="SUPFAM" id="SSF53659">
    <property type="entry name" value="Isocitrate/Isopropylmalate dehydrogenase-like"/>
    <property type="match status" value="1"/>
</dbReference>
<dbReference type="RefSeq" id="WP_211308685.1">
    <property type="nucleotide sequence ID" value="NZ_NESP01000001.1"/>
</dbReference>
<dbReference type="InterPro" id="IPR005255">
    <property type="entry name" value="PdxA_fam"/>
</dbReference>
<dbReference type="EMBL" id="NESP01000001">
    <property type="protein sequence ID" value="PUE59012.1"/>
    <property type="molecule type" value="Genomic_DNA"/>
</dbReference>